<keyword evidence="3" id="KW-1185">Reference proteome</keyword>
<evidence type="ECO:0000313" key="3">
    <source>
        <dbReference type="Proteomes" id="UP000028926"/>
    </source>
</evidence>
<keyword evidence="1" id="KW-0472">Membrane</keyword>
<evidence type="ECO:0000313" key="2">
    <source>
        <dbReference type="EMBL" id="AIK97307.1"/>
    </source>
</evidence>
<feature type="transmembrane region" description="Helical" evidence="1">
    <location>
        <begin position="110"/>
        <end position="128"/>
    </location>
</feature>
<feature type="transmembrane region" description="Helical" evidence="1">
    <location>
        <begin position="29"/>
        <end position="50"/>
    </location>
</feature>
<proteinExistence type="predicted"/>
<geneLocation type="plasmid" evidence="2">
    <name>unnamed</name>
</geneLocation>
<keyword evidence="2" id="KW-0614">Plasmid</keyword>
<reference evidence="2 3" key="1">
    <citation type="submission" date="2014-07" db="EMBL/GenBank/DDBJ databases">
        <title>Comparative genomic insights into amoeba endosymbionts belonging to the families of Holosporaceae and Candidatus Midichloriaceae within Rickettsiales.</title>
        <authorList>
            <person name="Wang Z."/>
            <person name="Wu M."/>
        </authorList>
    </citation>
    <scope>NUCLEOTIDE SEQUENCE [LARGE SCALE GENOMIC DNA]</scope>
    <source>
        <strain evidence="2">PRA3</strain>
        <plasmid evidence="2">unnamed</plasmid>
    </source>
</reference>
<dbReference type="AlphaFoldDB" id="A0A077AVX5"/>
<gene>
    <name evidence="2" type="ORF">ID47_12040</name>
</gene>
<dbReference type="HOGENOM" id="CLU_1902872_0_0_5"/>
<protein>
    <submittedName>
        <fullName evidence="2">Uncharacterized protein</fullName>
    </submittedName>
</protein>
<dbReference type="RefSeq" id="WP_041187782.1">
    <property type="nucleotide sequence ID" value="NZ_CP008942.1"/>
</dbReference>
<accession>A0A077AVX5</accession>
<dbReference type="Proteomes" id="UP000028926">
    <property type="component" value="Plasmid unnamed"/>
</dbReference>
<feature type="transmembrane region" description="Helical" evidence="1">
    <location>
        <begin position="57"/>
        <end position="75"/>
    </location>
</feature>
<dbReference type="EMBL" id="CP008942">
    <property type="protein sequence ID" value="AIK97307.1"/>
    <property type="molecule type" value="Genomic_DNA"/>
</dbReference>
<dbReference type="KEGG" id="paca:ID47_12040"/>
<organism evidence="2 3">
    <name type="scientific">Candidatus Odyssella acanthamoebae</name>
    <dbReference type="NCBI Taxonomy" id="91604"/>
    <lineage>
        <taxon>Bacteria</taxon>
        <taxon>Pseudomonadati</taxon>
        <taxon>Pseudomonadota</taxon>
        <taxon>Alphaproteobacteria</taxon>
        <taxon>Holosporales</taxon>
        <taxon>Candidatus Paracaedibacteraceae</taxon>
        <taxon>Candidatus Odyssella</taxon>
    </lineage>
</organism>
<keyword evidence="1" id="KW-1133">Transmembrane helix</keyword>
<name>A0A077AVX5_9PROT</name>
<dbReference type="OrthoDB" id="9983842at2"/>
<evidence type="ECO:0000256" key="1">
    <source>
        <dbReference type="SAM" id="Phobius"/>
    </source>
</evidence>
<keyword evidence="1" id="KW-0812">Transmembrane</keyword>
<sequence>MSLLTPLIPHVLGRVLNTGTPSLNLGKRVLGGILLISGLGLGAFILYKFLIPLFGDLISGLIMSGIFLGTGGILWCSKPSTAPFSPQEILSKAENVVENLHLPANFEKHTGKFLGTALGAGIILAYLLSHKKE</sequence>